<reference evidence="2 3" key="1">
    <citation type="submission" date="2014-02" db="EMBL/GenBank/DDBJ databases">
        <title>The small core and large imbalanced accessory genome model reveals a collaborative survival strategy of Sorangium cellulosum strains in nature.</title>
        <authorList>
            <person name="Han K."/>
            <person name="Peng R."/>
            <person name="Blom J."/>
            <person name="Li Y.-Z."/>
        </authorList>
    </citation>
    <scope>NUCLEOTIDE SEQUENCE [LARGE SCALE GENOMIC DNA]</scope>
    <source>
        <strain evidence="2 3">So0149</strain>
    </source>
</reference>
<dbReference type="AlphaFoldDB" id="A0A150RT44"/>
<proteinExistence type="predicted"/>
<evidence type="ECO:0000313" key="2">
    <source>
        <dbReference type="EMBL" id="KYF83409.1"/>
    </source>
</evidence>
<accession>A0A150RT44</accession>
<sequence>MGQRVLDAPEDEGERGAELVAHVGHELRLEAVERRELVPVPGDLPLEPPLLGDVAPLGDHEDDVALPVLDGLQVEVDRDDLLAPVAPEDLHVVPDELAARRVPHRVLQPLLGLGRALPPAAVPERHSVHLPEPHAGAADRGVVRLPVRAAGVEQAPELEGAVHRDPRREQPHQPGLAPWARARELLLQELGVLEEAFLGVVYGSHDREVFQAFDEVAPFRSFLAAPLFHPVAHPACGSAPRREQLIVSA</sequence>
<gene>
    <name evidence="2" type="ORF">BE18_41245</name>
</gene>
<name>A0A150RT44_SORCE</name>
<dbReference type="Proteomes" id="UP000075515">
    <property type="component" value="Unassembled WGS sequence"/>
</dbReference>
<evidence type="ECO:0000256" key="1">
    <source>
        <dbReference type="SAM" id="MobiDB-lite"/>
    </source>
</evidence>
<feature type="compositionally biased region" description="Basic and acidic residues" evidence="1">
    <location>
        <begin position="160"/>
        <end position="171"/>
    </location>
</feature>
<evidence type="ECO:0000313" key="3">
    <source>
        <dbReference type="Proteomes" id="UP000075515"/>
    </source>
</evidence>
<dbReference type="EMBL" id="JEMC01003139">
    <property type="protein sequence ID" value="KYF83409.1"/>
    <property type="molecule type" value="Genomic_DNA"/>
</dbReference>
<comment type="caution">
    <text evidence="2">The sequence shown here is derived from an EMBL/GenBank/DDBJ whole genome shotgun (WGS) entry which is preliminary data.</text>
</comment>
<organism evidence="2 3">
    <name type="scientific">Sorangium cellulosum</name>
    <name type="common">Polyangium cellulosum</name>
    <dbReference type="NCBI Taxonomy" id="56"/>
    <lineage>
        <taxon>Bacteria</taxon>
        <taxon>Pseudomonadati</taxon>
        <taxon>Myxococcota</taxon>
        <taxon>Polyangia</taxon>
        <taxon>Polyangiales</taxon>
        <taxon>Polyangiaceae</taxon>
        <taxon>Sorangium</taxon>
    </lineage>
</organism>
<protein>
    <submittedName>
        <fullName evidence="2">Uncharacterized protein</fullName>
    </submittedName>
</protein>
<feature type="region of interest" description="Disordered" evidence="1">
    <location>
        <begin position="155"/>
        <end position="175"/>
    </location>
</feature>